<comment type="catalytic activity">
    <reaction evidence="3">
        <text>di-trans,octa-cis-undecaprenyl diphosphate + H2O = di-trans,octa-cis-undecaprenyl phosphate + phosphate + H(+)</text>
        <dbReference type="Rhea" id="RHEA:28094"/>
        <dbReference type="ChEBI" id="CHEBI:15377"/>
        <dbReference type="ChEBI" id="CHEBI:15378"/>
        <dbReference type="ChEBI" id="CHEBI:43474"/>
        <dbReference type="ChEBI" id="CHEBI:58405"/>
        <dbReference type="ChEBI" id="CHEBI:60392"/>
        <dbReference type="EC" id="3.6.1.27"/>
    </reaction>
</comment>
<keyword evidence="4" id="KW-1133">Transmembrane helix</keyword>
<accession>A0A918MXZ2</accession>
<dbReference type="RefSeq" id="WP_189406006.1">
    <property type="nucleotide sequence ID" value="NZ_BMXP01000004.1"/>
</dbReference>
<proteinExistence type="predicted"/>
<dbReference type="PANTHER" id="PTHR14969">
    <property type="entry name" value="SPHINGOSINE-1-PHOSPHATE PHOSPHOHYDROLASE"/>
    <property type="match status" value="1"/>
</dbReference>
<reference evidence="6" key="1">
    <citation type="journal article" date="2014" name="Int. J. Syst. Evol. Microbiol.">
        <title>Complete genome sequence of Corynebacterium casei LMG S-19264T (=DSM 44701T), isolated from a smear-ripened cheese.</title>
        <authorList>
            <consortium name="US DOE Joint Genome Institute (JGI-PGF)"/>
            <person name="Walter F."/>
            <person name="Albersmeier A."/>
            <person name="Kalinowski J."/>
            <person name="Ruckert C."/>
        </authorList>
    </citation>
    <scope>NUCLEOTIDE SEQUENCE</scope>
    <source>
        <strain evidence="6">KCTC 22164</strain>
    </source>
</reference>
<protein>
    <recommendedName>
        <fullName evidence="1">undecaprenyl-diphosphate phosphatase</fullName>
        <ecNumber evidence="1">3.6.1.27</ecNumber>
    </recommendedName>
    <alternativeName>
        <fullName evidence="2">Undecaprenyl pyrophosphate phosphatase</fullName>
    </alternativeName>
</protein>
<evidence type="ECO:0000313" key="6">
    <source>
        <dbReference type="EMBL" id="GGW86201.1"/>
    </source>
</evidence>
<feature type="transmembrane region" description="Helical" evidence="4">
    <location>
        <begin position="99"/>
        <end position="120"/>
    </location>
</feature>
<dbReference type="SUPFAM" id="SSF48317">
    <property type="entry name" value="Acid phosphatase/Vanadium-dependent haloperoxidase"/>
    <property type="match status" value="1"/>
</dbReference>
<dbReference type="CDD" id="cd03392">
    <property type="entry name" value="PAP2_like_2"/>
    <property type="match status" value="1"/>
</dbReference>
<keyword evidence="4" id="KW-0812">Transmembrane</keyword>
<feature type="transmembrane region" description="Helical" evidence="4">
    <location>
        <begin position="170"/>
        <end position="191"/>
    </location>
</feature>
<sequence length="225" mass="24750">MTLSKLFRGKALALLLCFSGLSWFFIEMAIVVQAGDTLQLDKQLILALRSSSDVTDPLGPTWLEEMMRDGTALGSNWILLSLSLFSAAYLYLRDKKHMAVFLTITILSGLAMAFLLKHAIDRPRPDLVSHATKVYTASFPSAHAMMSTLVYMSLALLLASVQTRSAIRGLIYVAAVIVALWVGVSRVYLGVHWPTDVLAGWCAGAFWALASYKVVPYLFTDNKNA</sequence>
<dbReference type="InterPro" id="IPR000326">
    <property type="entry name" value="PAP2/HPO"/>
</dbReference>
<evidence type="ECO:0000256" key="4">
    <source>
        <dbReference type="SAM" id="Phobius"/>
    </source>
</evidence>
<dbReference type="PANTHER" id="PTHR14969:SF13">
    <property type="entry name" value="AT30094P"/>
    <property type="match status" value="1"/>
</dbReference>
<evidence type="ECO:0000256" key="2">
    <source>
        <dbReference type="ARBA" id="ARBA00032707"/>
    </source>
</evidence>
<evidence type="ECO:0000256" key="1">
    <source>
        <dbReference type="ARBA" id="ARBA00012374"/>
    </source>
</evidence>
<dbReference type="GO" id="GO:0050380">
    <property type="term" value="F:undecaprenyl-diphosphatase activity"/>
    <property type="evidence" value="ECO:0007669"/>
    <property type="project" value="UniProtKB-EC"/>
</dbReference>
<reference evidence="6" key="2">
    <citation type="submission" date="2020-09" db="EMBL/GenBank/DDBJ databases">
        <authorList>
            <person name="Sun Q."/>
            <person name="Kim S."/>
        </authorList>
    </citation>
    <scope>NUCLEOTIDE SEQUENCE</scope>
    <source>
        <strain evidence="6">KCTC 22164</strain>
    </source>
</reference>
<dbReference type="EMBL" id="BMXP01000004">
    <property type="protein sequence ID" value="GGW86201.1"/>
    <property type="molecule type" value="Genomic_DNA"/>
</dbReference>
<keyword evidence="4" id="KW-0472">Membrane</keyword>
<name>A0A918MXZ2_9ALTE</name>
<feature type="transmembrane region" description="Helical" evidence="4">
    <location>
        <begin position="197"/>
        <end position="219"/>
    </location>
</feature>
<dbReference type="InterPro" id="IPR036938">
    <property type="entry name" value="PAP2/HPO_sf"/>
</dbReference>
<dbReference type="Proteomes" id="UP000631300">
    <property type="component" value="Unassembled WGS sequence"/>
</dbReference>
<evidence type="ECO:0000259" key="5">
    <source>
        <dbReference type="SMART" id="SM00014"/>
    </source>
</evidence>
<dbReference type="Pfam" id="PF01569">
    <property type="entry name" value="PAP2"/>
    <property type="match status" value="1"/>
</dbReference>
<organism evidence="6 7">
    <name type="scientific">Alteromonas halophila</name>
    <dbReference type="NCBI Taxonomy" id="516698"/>
    <lineage>
        <taxon>Bacteria</taxon>
        <taxon>Pseudomonadati</taxon>
        <taxon>Pseudomonadota</taxon>
        <taxon>Gammaproteobacteria</taxon>
        <taxon>Alteromonadales</taxon>
        <taxon>Alteromonadaceae</taxon>
        <taxon>Alteromonas/Salinimonas group</taxon>
        <taxon>Alteromonas</taxon>
    </lineage>
</organism>
<dbReference type="AlphaFoldDB" id="A0A918MXZ2"/>
<gene>
    <name evidence="6" type="ORF">GCM10007391_19830</name>
</gene>
<keyword evidence="7" id="KW-1185">Reference proteome</keyword>
<dbReference type="SMART" id="SM00014">
    <property type="entry name" value="acidPPc"/>
    <property type="match status" value="1"/>
</dbReference>
<feature type="transmembrane region" description="Helical" evidence="4">
    <location>
        <begin position="72"/>
        <end position="92"/>
    </location>
</feature>
<evidence type="ECO:0000313" key="7">
    <source>
        <dbReference type="Proteomes" id="UP000631300"/>
    </source>
</evidence>
<evidence type="ECO:0000256" key="3">
    <source>
        <dbReference type="ARBA" id="ARBA00047594"/>
    </source>
</evidence>
<dbReference type="Gene3D" id="1.20.144.10">
    <property type="entry name" value="Phosphatidic acid phosphatase type 2/haloperoxidase"/>
    <property type="match status" value="2"/>
</dbReference>
<feature type="domain" description="Phosphatidic acid phosphatase type 2/haloperoxidase" evidence="5">
    <location>
        <begin position="99"/>
        <end position="212"/>
    </location>
</feature>
<dbReference type="EC" id="3.6.1.27" evidence="1"/>
<feature type="transmembrane region" description="Helical" evidence="4">
    <location>
        <begin position="140"/>
        <end position="158"/>
    </location>
</feature>
<comment type="caution">
    <text evidence="6">The sequence shown here is derived from an EMBL/GenBank/DDBJ whole genome shotgun (WGS) entry which is preliminary data.</text>
</comment>